<accession>X0TKN9</accession>
<reference evidence="1" key="1">
    <citation type="journal article" date="2014" name="Front. Microbiol.">
        <title>High frequency of phylogenetically diverse reductive dehalogenase-homologous genes in deep subseafloor sedimentary metagenomes.</title>
        <authorList>
            <person name="Kawai M."/>
            <person name="Futagami T."/>
            <person name="Toyoda A."/>
            <person name="Takaki Y."/>
            <person name="Nishi S."/>
            <person name="Hori S."/>
            <person name="Arai W."/>
            <person name="Tsubouchi T."/>
            <person name="Morono Y."/>
            <person name="Uchiyama I."/>
            <person name="Ito T."/>
            <person name="Fujiyama A."/>
            <person name="Inagaki F."/>
            <person name="Takami H."/>
        </authorList>
    </citation>
    <scope>NUCLEOTIDE SEQUENCE</scope>
    <source>
        <strain evidence="1">Expedition CK06-06</strain>
    </source>
</reference>
<gene>
    <name evidence="1" type="ORF">S01H1_25193</name>
</gene>
<feature type="non-terminal residue" evidence="1">
    <location>
        <position position="286"/>
    </location>
</feature>
<evidence type="ECO:0000313" key="1">
    <source>
        <dbReference type="EMBL" id="GAF87841.1"/>
    </source>
</evidence>
<organism evidence="1">
    <name type="scientific">marine sediment metagenome</name>
    <dbReference type="NCBI Taxonomy" id="412755"/>
    <lineage>
        <taxon>unclassified sequences</taxon>
        <taxon>metagenomes</taxon>
        <taxon>ecological metagenomes</taxon>
    </lineage>
</organism>
<name>X0TKN9_9ZZZZ</name>
<dbReference type="AlphaFoldDB" id="X0TKN9"/>
<dbReference type="EMBL" id="BARS01015190">
    <property type="protein sequence ID" value="GAF87841.1"/>
    <property type="molecule type" value="Genomic_DNA"/>
</dbReference>
<sequence length="286" mass="29766">GSTTGVMSVGCFEFTLPASDLPGGAFPCIELEMTCPASGYTAANIKPSFIFMNTTGDTRGVFEDNGAMWQFGTGFTAATGNIVGAGYSTLRIGFGDQLDTLRYLPLSTAEASFTSAYPVALTYGGTALNITSSVSSADNIAEILATSTATSGTVKALWVTMTANGSGSQTARGISVTQTVTLPLAYSYPIYVYSATVSNHAITQYAGIFLYLEDMGNAVQHQAGVSINRNITNVGTSSDCFLQMRNHGGTTATAFIKCTGAATHLFDFQDGDLSVPLSEYSSGTTV</sequence>
<protein>
    <submittedName>
        <fullName evidence="1">Uncharacterized protein</fullName>
    </submittedName>
</protein>
<comment type="caution">
    <text evidence="1">The sequence shown here is derived from an EMBL/GenBank/DDBJ whole genome shotgun (WGS) entry which is preliminary data.</text>
</comment>
<feature type="non-terminal residue" evidence="1">
    <location>
        <position position="1"/>
    </location>
</feature>
<proteinExistence type="predicted"/>